<feature type="region of interest" description="Disordered" evidence="1">
    <location>
        <begin position="314"/>
        <end position="539"/>
    </location>
</feature>
<gene>
    <name evidence="3" type="ORF">Poly41_31440</name>
</gene>
<evidence type="ECO:0000313" key="4">
    <source>
        <dbReference type="Proteomes" id="UP000319143"/>
    </source>
</evidence>
<reference evidence="3 4" key="1">
    <citation type="submission" date="2019-02" db="EMBL/GenBank/DDBJ databases">
        <title>Deep-cultivation of Planctomycetes and their phenomic and genomic characterization uncovers novel biology.</title>
        <authorList>
            <person name="Wiegand S."/>
            <person name="Jogler M."/>
            <person name="Boedeker C."/>
            <person name="Pinto D."/>
            <person name="Vollmers J."/>
            <person name="Rivas-Marin E."/>
            <person name="Kohn T."/>
            <person name="Peeters S.H."/>
            <person name="Heuer A."/>
            <person name="Rast P."/>
            <person name="Oberbeckmann S."/>
            <person name="Bunk B."/>
            <person name="Jeske O."/>
            <person name="Meyerdierks A."/>
            <person name="Storesund J.E."/>
            <person name="Kallscheuer N."/>
            <person name="Luecker S."/>
            <person name="Lage O.M."/>
            <person name="Pohl T."/>
            <person name="Merkel B.J."/>
            <person name="Hornburger P."/>
            <person name="Mueller R.-W."/>
            <person name="Bruemmer F."/>
            <person name="Labrenz M."/>
            <person name="Spormann A.M."/>
            <person name="Op Den Camp H."/>
            <person name="Overmann J."/>
            <person name="Amann R."/>
            <person name="Jetten M.S.M."/>
            <person name="Mascher T."/>
            <person name="Medema M.H."/>
            <person name="Devos D.P."/>
            <person name="Kaster A.-K."/>
            <person name="Ovreas L."/>
            <person name="Rohde M."/>
            <person name="Galperin M.Y."/>
            <person name="Jogler C."/>
        </authorList>
    </citation>
    <scope>NUCLEOTIDE SEQUENCE [LARGE SCALE GENOMIC DNA]</scope>
    <source>
        <strain evidence="3 4">Poly41</strain>
    </source>
</reference>
<evidence type="ECO:0000313" key="3">
    <source>
        <dbReference type="EMBL" id="TWU37018.1"/>
    </source>
</evidence>
<feature type="compositionally biased region" description="Low complexity" evidence="1">
    <location>
        <begin position="333"/>
        <end position="344"/>
    </location>
</feature>
<protein>
    <submittedName>
        <fullName evidence="3">Uncharacterized protein</fullName>
    </submittedName>
</protein>
<keyword evidence="4" id="KW-1185">Reference proteome</keyword>
<dbReference type="Proteomes" id="UP000319143">
    <property type="component" value="Unassembled WGS sequence"/>
</dbReference>
<organism evidence="3 4">
    <name type="scientific">Novipirellula artificiosorum</name>
    <dbReference type="NCBI Taxonomy" id="2528016"/>
    <lineage>
        <taxon>Bacteria</taxon>
        <taxon>Pseudomonadati</taxon>
        <taxon>Planctomycetota</taxon>
        <taxon>Planctomycetia</taxon>
        <taxon>Pirellulales</taxon>
        <taxon>Pirellulaceae</taxon>
        <taxon>Novipirellula</taxon>
    </lineage>
</organism>
<dbReference type="OrthoDB" id="292767at2"/>
<feature type="signal peptide" evidence="2">
    <location>
        <begin position="1"/>
        <end position="25"/>
    </location>
</feature>
<keyword evidence="2" id="KW-0732">Signal</keyword>
<feature type="chain" id="PRO_5022694177" evidence="2">
    <location>
        <begin position="26"/>
        <end position="539"/>
    </location>
</feature>
<dbReference type="RefSeq" id="WP_146527207.1">
    <property type="nucleotide sequence ID" value="NZ_SJPV01000005.1"/>
</dbReference>
<evidence type="ECO:0000256" key="2">
    <source>
        <dbReference type="SAM" id="SignalP"/>
    </source>
</evidence>
<sequence length="539" mass="56058" precursor="true">MSTRRHLFAAIALAATQFIATDASACCLTDWLFGRTPVYVAGYTPAPATVCSADGCTTMPYAAGYAPVVSAPYVAGYPSAVPLAPPVTSQYQVSGVYQAQRPAYYQNPSVYTGLPVATSPSVQTSYRLPITNSATPFSGVFPTTANTVPLTQTYRGAAPTASFYNGGNAYPTQSYDNSYSAGYAGTAVPIGTPMTAVPATAGPPLYPVNSQPASGGLSRFFGSLFGTNYQTSYYSAPVTYYRPVTSVDPITGATVTTQQGCSSYEQQLQRTPYASLGNTPPTTVLPPSLGYGGTSYGAVGQAGALGSPYDRSVVPIPATGSTPSAYGPSTGYTPQNNTPQNNTPLMGTPSTTPSDAAPMSQPQLNSATTPYGSAYPYSASPSAAPRSTSPPSVAPPSMTPPSMTPPPSAWQLQNPADSNAFGSSSAASDQMISSTTSSSDPSQPQSNVRPIEAPPSYQSPFSRPTLQFEPSTDYKGSSPVAPALPPSSDYEINASSRDSYTNGIPVREAGLIRQQSYRQPLGQPKRNAARETGWYSLNP</sequence>
<feature type="compositionally biased region" description="Pro residues" evidence="1">
    <location>
        <begin position="392"/>
        <end position="408"/>
    </location>
</feature>
<evidence type="ECO:0000256" key="1">
    <source>
        <dbReference type="SAM" id="MobiDB-lite"/>
    </source>
</evidence>
<dbReference type="AlphaFoldDB" id="A0A5C6DJV8"/>
<feature type="compositionally biased region" description="Polar residues" evidence="1">
    <location>
        <begin position="493"/>
        <end position="502"/>
    </location>
</feature>
<comment type="caution">
    <text evidence="3">The sequence shown here is derived from an EMBL/GenBank/DDBJ whole genome shotgun (WGS) entry which is preliminary data.</text>
</comment>
<feature type="compositionally biased region" description="Polar residues" evidence="1">
    <location>
        <begin position="348"/>
        <end position="369"/>
    </location>
</feature>
<accession>A0A5C6DJV8</accession>
<name>A0A5C6DJV8_9BACT</name>
<proteinExistence type="predicted"/>
<feature type="compositionally biased region" description="Polar residues" evidence="1">
    <location>
        <begin position="410"/>
        <end position="422"/>
    </location>
</feature>
<feature type="compositionally biased region" description="Polar residues" evidence="1">
    <location>
        <begin position="456"/>
        <end position="470"/>
    </location>
</feature>
<feature type="compositionally biased region" description="Low complexity" evidence="1">
    <location>
        <begin position="370"/>
        <end position="391"/>
    </location>
</feature>
<dbReference type="EMBL" id="SJPV01000005">
    <property type="protein sequence ID" value="TWU37018.1"/>
    <property type="molecule type" value="Genomic_DNA"/>
</dbReference>
<feature type="compositionally biased region" description="Low complexity" evidence="1">
    <location>
        <begin position="423"/>
        <end position="446"/>
    </location>
</feature>